<dbReference type="AlphaFoldDB" id="A0A1Z5RCJ5"/>
<reference evidence="1 2" key="1">
    <citation type="journal article" date="2009" name="Nature">
        <title>The Sorghum bicolor genome and the diversification of grasses.</title>
        <authorList>
            <person name="Paterson A.H."/>
            <person name="Bowers J.E."/>
            <person name="Bruggmann R."/>
            <person name="Dubchak I."/>
            <person name="Grimwood J."/>
            <person name="Gundlach H."/>
            <person name="Haberer G."/>
            <person name="Hellsten U."/>
            <person name="Mitros T."/>
            <person name="Poliakov A."/>
            <person name="Schmutz J."/>
            <person name="Spannagl M."/>
            <person name="Tang H."/>
            <person name="Wang X."/>
            <person name="Wicker T."/>
            <person name="Bharti A.K."/>
            <person name="Chapman J."/>
            <person name="Feltus F.A."/>
            <person name="Gowik U."/>
            <person name="Grigoriev I.V."/>
            <person name="Lyons E."/>
            <person name="Maher C.A."/>
            <person name="Martis M."/>
            <person name="Narechania A."/>
            <person name="Otillar R.P."/>
            <person name="Penning B.W."/>
            <person name="Salamov A.A."/>
            <person name="Wang Y."/>
            <person name="Zhang L."/>
            <person name="Carpita N.C."/>
            <person name="Freeling M."/>
            <person name="Gingle A.R."/>
            <person name="Hash C.T."/>
            <person name="Keller B."/>
            <person name="Klein P."/>
            <person name="Kresovich S."/>
            <person name="McCann M.C."/>
            <person name="Ming R."/>
            <person name="Peterson D.G."/>
            <person name="Mehboob-ur-Rahman"/>
            <person name="Ware D."/>
            <person name="Westhoff P."/>
            <person name="Mayer K.F."/>
            <person name="Messing J."/>
            <person name="Rokhsar D.S."/>
        </authorList>
    </citation>
    <scope>NUCLEOTIDE SEQUENCE [LARGE SCALE GENOMIC DNA]</scope>
    <source>
        <strain evidence="2">cv. BTx623</strain>
    </source>
</reference>
<proteinExistence type="predicted"/>
<dbReference type="InParanoid" id="A0A1Z5RCJ5"/>
<accession>A0A1Z5RCJ5</accession>
<dbReference type="STRING" id="4558.A0A1Z5RCJ5"/>
<dbReference type="EMBL" id="CM000765">
    <property type="protein sequence ID" value="OQU81309.1"/>
    <property type="molecule type" value="Genomic_DNA"/>
</dbReference>
<evidence type="ECO:0000313" key="2">
    <source>
        <dbReference type="Proteomes" id="UP000000768"/>
    </source>
</evidence>
<gene>
    <name evidence="1" type="ORF">SORBI_3006G038901</name>
</gene>
<dbReference type="Proteomes" id="UP000000768">
    <property type="component" value="Chromosome 6"/>
</dbReference>
<protein>
    <submittedName>
        <fullName evidence="1">Uncharacterized protein</fullName>
    </submittedName>
</protein>
<keyword evidence="2" id="KW-1185">Reference proteome</keyword>
<organism evidence="1 2">
    <name type="scientific">Sorghum bicolor</name>
    <name type="common">Sorghum</name>
    <name type="synonym">Sorghum vulgare</name>
    <dbReference type="NCBI Taxonomy" id="4558"/>
    <lineage>
        <taxon>Eukaryota</taxon>
        <taxon>Viridiplantae</taxon>
        <taxon>Streptophyta</taxon>
        <taxon>Embryophyta</taxon>
        <taxon>Tracheophyta</taxon>
        <taxon>Spermatophyta</taxon>
        <taxon>Magnoliopsida</taxon>
        <taxon>Liliopsida</taxon>
        <taxon>Poales</taxon>
        <taxon>Poaceae</taxon>
        <taxon>PACMAD clade</taxon>
        <taxon>Panicoideae</taxon>
        <taxon>Andropogonodae</taxon>
        <taxon>Andropogoneae</taxon>
        <taxon>Sorghinae</taxon>
        <taxon>Sorghum</taxon>
    </lineage>
</organism>
<evidence type="ECO:0000313" key="1">
    <source>
        <dbReference type="EMBL" id="OQU81309.1"/>
    </source>
</evidence>
<reference evidence="2" key="2">
    <citation type="journal article" date="2018" name="Plant J.">
        <title>The Sorghum bicolor reference genome: improved assembly, gene annotations, a transcriptome atlas, and signatures of genome organization.</title>
        <authorList>
            <person name="McCormick R.F."/>
            <person name="Truong S.K."/>
            <person name="Sreedasyam A."/>
            <person name="Jenkins J."/>
            <person name="Shu S."/>
            <person name="Sims D."/>
            <person name="Kennedy M."/>
            <person name="Amirebrahimi M."/>
            <person name="Weers B.D."/>
            <person name="McKinley B."/>
            <person name="Mattison A."/>
            <person name="Morishige D.T."/>
            <person name="Grimwood J."/>
            <person name="Schmutz J."/>
            <person name="Mullet J.E."/>
        </authorList>
    </citation>
    <scope>NUCLEOTIDE SEQUENCE [LARGE SCALE GENOMIC DNA]</scope>
    <source>
        <strain evidence="2">cv. BTx623</strain>
    </source>
</reference>
<dbReference type="Gramene" id="OQU81309">
    <property type="protein sequence ID" value="OQU81309"/>
    <property type="gene ID" value="SORBI_3006G038901"/>
</dbReference>
<sequence>MERLTSYFRGDLEAVSSIANSGLDVYAHNIETVTNHHFLTRIKIIFDPLAALLRGLTGVHLDLHRLAPSDPPKVYPVSVISGEM</sequence>
<name>A0A1Z5RCJ5_SORBI</name>